<comment type="caution">
    <text evidence="7">The sequence shown here is derived from an EMBL/GenBank/DDBJ whole genome shotgun (WGS) entry which is preliminary data.</text>
</comment>
<keyword evidence="3 5" id="KW-1133">Transmembrane helix</keyword>
<name>A0A4R0IMA2_9ACTN</name>
<feature type="domain" description="Methylamine utilisation protein MauE" evidence="6">
    <location>
        <begin position="3"/>
        <end position="134"/>
    </location>
</feature>
<gene>
    <name evidence="7" type="ORF">E0H50_19905</name>
</gene>
<evidence type="ECO:0000256" key="2">
    <source>
        <dbReference type="ARBA" id="ARBA00022692"/>
    </source>
</evidence>
<dbReference type="Pfam" id="PF07291">
    <property type="entry name" value="MauE"/>
    <property type="match status" value="1"/>
</dbReference>
<reference evidence="7 8" key="1">
    <citation type="submission" date="2019-02" db="EMBL/GenBank/DDBJ databases">
        <title>Kribbella capetownensis sp. nov. and Kribbella speibonae sp. nov., isolated from soil.</title>
        <authorList>
            <person name="Curtis S.M."/>
            <person name="Norton I."/>
            <person name="Everest G.J."/>
            <person name="Meyers P.R."/>
        </authorList>
    </citation>
    <scope>NUCLEOTIDE SEQUENCE [LARGE SCALE GENOMIC DNA]</scope>
    <source>
        <strain evidence="7 8">DSM 27082</strain>
    </source>
</reference>
<dbReference type="OrthoDB" id="3386503at2"/>
<evidence type="ECO:0000259" key="6">
    <source>
        <dbReference type="Pfam" id="PF07291"/>
    </source>
</evidence>
<dbReference type="Proteomes" id="UP000292695">
    <property type="component" value="Unassembled WGS sequence"/>
</dbReference>
<feature type="transmembrane region" description="Helical" evidence="5">
    <location>
        <begin position="125"/>
        <end position="143"/>
    </location>
</feature>
<dbReference type="EMBL" id="SJKA01000006">
    <property type="protein sequence ID" value="TCC32446.1"/>
    <property type="molecule type" value="Genomic_DNA"/>
</dbReference>
<evidence type="ECO:0000313" key="8">
    <source>
        <dbReference type="Proteomes" id="UP000292695"/>
    </source>
</evidence>
<sequence>MGTLAAAQPLLIALILAWSGYGKLTSPDQADRTALPRLLGESGTARPGWFGASRAVAAYRGVAVLEIVIALLLLRSWAIGAVAAVALSVGFTGFLVYSKIVVPEASCGCAGKSAKPVGNRAIGRALLLLATAGLAATASTAWWSAGVGLLVLVVEAAAFAMLSAELDRYWLLPLRRLRIRLGHPYAGTASDDTPLVATQRRVLLSPAYRAVDGLLRSDIHDYWDDEDWRYVSYAAKYDGRRATAVFAVPHQNSTPSAIRVAVVDEEGLTLYRPTVLATAG</sequence>
<organism evidence="7 8">
    <name type="scientific">Kribbella sindirgiensis</name>
    <dbReference type="NCBI Taxonomy" id="1124744"/>
    <lineage>
        <taxon>Bacteria</taxon>
        <taxon>Bacillati</taxon>
        <taxon>Actinomycetota</taxon>
        <taxon>Actinomycetes</taxon>
        <taxon>Propionibacteriales</taxon>
        <taxon>Kribbellaceae</taxon>
        <taxon>Kribbella</taxon>
    </lineage>
</organism>
<evidence type="ECO:0000256" key="4">
    <source>
        <dbReference type="ARBA" id="ARBA00023136"/>
    </source>
</evidence>
<keyword evidence="4 5" id="KW-0472">Membrane</keyword>
<evidence type="ECO:0000313" key="7">
    <source>
        <dbReference type="EMBL" id="TCC32446.1"/>
    </source>
</evidence>
<feature type="transmembrane region" description="Helical" evidence="5">
    <location>
        <begin position="149"/>
        <end position="171"/>
    </location>
</feature>
<feature type="transmembrane region" description="Helical" evidence="5">
    <location>
        <begin position="77"/>
        <end position="97"/>
    </location>
</feature>
<dbReference type="GO" id="GO:0016020">
    <property type="term" value="C:membrane"/>
    <property type="evidence" value="ECO:0007669"/>
    <property type="project" value="UniProtKB-SubCell"/>
</dbReference>
<evidence type="ECO:0000256" key="3">
    <source>
        <dbReference type="ARBA" id="ARBA00022989"/>
    </source>
</evidence>
<protein>
    <recommendedName>
        <fullName evidence="6">Methylamine utilisation protein MauE domain-containing protein</fullName>
    </recommendedName>
</protein>
<comment type="subcellular location">
    <subcellularLocation>
        <location evidence="1">Membrane</location>
        <topology evidence="1">Multi-pass membrane protein</topology>
    </subcellularLocation>
</comment>
<keyword evidence="2 5" id="KW-0812">Transmembrane</keyword>
<proteinExistence type="predicted"/>
<accession>A0A4R0IMA2</accession>
<evidence type="ECO:0000256" key="1">
    <source>
        <dbReference type="ARBA" id="ARBA00004141"/>
    </source>
</evidence>
<dbReference type="InterPro" id="IPR009908">
    <property type="entry name" value="Methylamine_util_MauE"/>
</dbReference>
<dbReference type="RefSeq" id="WP_131290588.1">
    <property type="nucleotide sequence ID" value="NZ_SJKA01000006.1"/>
</dbReference>
<dbReference type="AlphaFoldDB" id="A0A4R0IMA2"/>
<dbReference type="GO" id="GO:0030416">
    <property type="term" value="P:methylamine metabolic process"/>
    <property type="evidence" value="ECO:0007669"/>
    <property type="project" value="InterPro"/>
</dbReference>
<evidence type="ECO:0000256" key="5">
    <source>
        <dbReference type="SAM" id="Phobius"/>
    </source>
</evidence>
<keyword evidence="8" id="KW-1185">Reference proteome</keyword>